<sequence>MAGKKLLSPWLFKARISEGFAKFGFGRCLYCLGGSKILLNEDTPKIMCGNARSHSDNEESFVFTAEEVETKCPLIRKEWREREIYDSSHEVSISVR</sequence>
<dbReference type="EMBL" id="UOEV01000014">
    <property type="protein sequence ID" value="VAW32005.1"/>
    <property type="molecule type" value="Genomic_DNA"/>
</dbReference>
<name>A0A3B0ULR4_9ZZZZ</name>
<dbReference type="AlphaFoldDB" id="A0A3B0ULR4"/>
<evidence type="ECO:0000313" key="1">
    <source>
        <dbReference type="EMBL" id="VAW32005.1"/>
    </source>
</evidence>
<protein>
    <submittedName>
        <fullName evidence="1">Uncharacterized protein</fullName>
    </submittedName>
</protein>
<reference evidence="1" key="1">
    <citation type="submission" date="2018-06" db="EMBL/GenBank/DDBJ databases">
        <authorList>
            <person name="Zhirakovskaya E."/>
        </authorList>
    </citation>
    <scope>NUCLEOTIDE SEQUENCE</scope>
</reference>
<organism evidence="1">
    <name type="scientific">hydrothermal vent metagenome</name>
    <dbReference type="NCBI Taxonomy" id="652676"/>
    <lineage>
        <taxon>unclassified sequences</taxon>
        <taxon>metagenomes</taxon>
        <taxon>ecological metagenomes</taxon>
    </lineage>
</organism>
<accession>A0A3B0ULR4</accession>
<proteinExistence type="predicted"/>
<gene>
    <name evidence="1" type="ORF">MNBD_CPR01-39</name>
</gene>